<evidence type="ECO:0000313" key="1">
    <source>
        <dbReference type="EMBL" id="VDO85148.1"/>
    </source>
</evidence>
<dbReference type="AlphaFoldDB" id="A0A183FRI7"/>
<name>A0A183FRI7_HELPZ</name>
<proteinExistence type="predicted"/>
<sequence length="185" mass="21620">MWDDKGKPWSLELLTHETLTSTLRTPPVFEEDVAFIKAQNLDARIQRVRMRFSRASFKKSEWRSPGMVPHLFCAFYGEVGMYTSKACPRIIDGDERDDITRQDGACFRYFCPGGQRCKCRHKRCFDCQRIKGTAFEDLIPNDEGHHWALGNVLHKELRIRELEDDGRRLTLEDNGRRVTGLWQVL</sequence>
<evidence type="ECO:0000313" key="2">
    <source>
        <dbReference type="Proteomes" id="UP000050761"/>
    </source>
</evidence>
<reference evidence="1 2" key="1">
    <citation type="submission" date="2018-11" db="EMBL/GenBank/DDBJ databases">
        <authorList>
            <consortium name="Pathogen Informatics"/>
        </authorList>
    </citation>
    <scope>NUCLEOTIDE SEQUENCE [LARGE SCALE GENOMIC DNA]</scope>
</reference>
<reference evidence="3" key="2">
    <citation type="submission" date="2019-09" db="UniProtKB">
        <authorList>
            <consortium name="WormBaseParasite"/>
        </authorList>
    </citation>
    <scope>IDENTIFICATION</scope>
</reference>
<dbReference type="Proteomes" id="UP000050761">
    <property type="component" value="Unassembled WGS sequence"/>
</dbReference>
<gene>
    <name evidence="1" type="ORF">HPBE_LOCUS10453</name>
</gene>
<protein>
    <submittedName>
        <fullName evidence="3">C3H1-type domain-containing protein</fullName>
    </submittedName>
</protein>
<evidence type="ECO:0000313" key="3">
    <source>
        <dbReference type="WBParaSite" id="HPBE_0001045201-mRNA-1"/>
    </source>
</evidence>
<dbReference type="WBParaSite" id="HPBE_0001045201-mRNA-1">
    <property type="protein sequence ID" value="HPBE_0001045201-mRNA-1"/>
    <property type="gene ID" value="HPBE_0001045201"/>
</dbReference>
<dbReference type="EMBL" id="UZAH01026771">
    <property type="protein sequence ID" value="VDO85148.1"/>
    <property type="molecule type" value="Genomic_DNA"/>
</dbReference>
<accession>A0A183FRI7</accession>
<accession>A0A3P8CAG1</accession>
<organism evidence="2 3">
    <name type="scientific">Heligmosomoides polygyrus</name>
    <name type="common">Parasitic roundworm</name>
    <dbReference type="NCBI Taxonomy" id="6339"/>
    <lineage>
        <taxon>Eukaryota</taxon>
        <taxon>Metazoa</taxon>
        <taxon>Ecdysozoa</taxon>
        <taxon>Nematoda</taxon>
        <taxon>Chromadorea</taxon>
        <taxon>Rhabditida</taxon>
        <taxon>Rhabditina</taxon>
        <taxon>Rhabditomorpha</taxon>
        <taxon>Strongyloidea</taxon>
        <taxon>Heligmosomidae</taxon>
        <taxon>Heligmosomoides</taxon>
    </lineage>
</organism>
<keyword evidence="2" id="KW-1185">Reference proteome</keyword>